<evidence type="ECO:0000256" key="9">
    <source>
        <dbReference type="SAM" id="MobiDB-lite"/>
    </source>
</evidence>
<evidence type="ECO:0000256" key="1">
    <source>
        <dbReference type="ARBA" id="ARBA00004370"/>
    </source>
</evidence>
<evidence type="ECO:0000256" key="4">
    <source>
        <dbReference type="ARBA" id="ARBA00023065"/>
    </source>
</evidence>
<evidence type="ECO:0000256" key="8">
    <source>
        <dbReference type="HAMAP-Rule" id="MF_01416"/>
    </source>
</evidence>
<evidence type="ECO:0000256" key="7">
    <source>
        <dbReference type="ARBA" id="ARBA00023310"/>
    </source>
</evidence>
<gene>
    <name evidence="8" type="primary">atpH</name>
    <name evidence="10" type="ORF">BU204_05320</name>
</gene>
<keyword evidence="3 8" id="KW-0375">Hydrogen ion transport</keyword>
<dbReference type="NCBIfam" id="NF009967">
    <property type="entry name" value="PRK13430.1"/>
    <property type="match status" value="1"/>
</dbReference>
<evidence type="ECO:0000256" key="3">
    <source>
        <dbReference type="ARBA" id="ARBA00022781"/>
    </source>
</evidence>
<keyword evidence="5 8" id="KW-0472">Membrane</keyword>
<protein>
    <recommendedName>
        <fullName evidence="8">ATP synthase subunit delta</fullName>
    </recommendedName>
    <alternativeName>
        <fullName evidence="8">ATP synthase F(1) sector subunit delta</fullName>
    </alternativeName>
    <alternativeName>
        <fullName evidence="8">F-type ATPase subunit delta</fullName>
        <shortName evidence="8">F-ATPase subunit delta</shortName>
    </alternativeName>
</protein>
<dbReference type="InterPro" id="IPR020781">
    <property type="entry name" value="ATPase_OSCP/d_CS"/>
</dbReference>
<dbReference type="InterPro" id="IPR000711">
    <property type="entry name" value="ATPase_OSCP/dsu"/>
</dbReference>
<keyword evidence="6 8" id="KW-0139">CF(1)</keyword>
<dbReference type="Pfam" id="PF00213">
    <property type="entry name" value="OSCP"/>
    <property type="match status" value="1"/>
</dbReference>
<organism evidence="10 11">
    <name type="scientific">Actinophytocola xanthii</name>
    <dbReference type="NCBI Taxonomy" id="1912961"/>
    <lineage>
        <taxon>Bacteria</taxon>
        <taxon>Bacillati</taxon>
        <taxon>Actinomycetota</taxon>
        <taxon>Actinomycetes</taxon>
        <taxon>Pseudonocardiales</taxon>
        <taxon>Pseudonocardiaceae</taxon>
    </lineage>
</organism>
<dbReference type="EMBL" id="MSIE01000006">
    <property type="protein sequence ID" value="OLF18681.1"/>
    <property type="molecule type" value="Genomic_DNA"/>
</dbReference>
<dbReference type="PROSITE" id="PS00389">
    <property type="entry name" value="ATPASE_DELTA"/>
    <property type="match status" value="1"/>
</dbReference>
<keyword evidence="4 8" id="KW-0406">Ion transport</keyword>
<dbReference type="AlphaFoldDB" id="A0A1Q8CWE3"/>
<dbReference type="HAMAP" id="MF_01416">
    <property type="entry name" value="ATP_synth_delta_bact"/>
    <property type="match status" value="1"/>
</dbReference>
<reference evidence="10 11" key="1">
    <citation type="submission" date="2016-12" db="EMBL/GenBank/DDBJ databases">
        <title>The draft genome sequence of Actinophytocola sp. 11-183.</title>
        <authorList>
            <person name="Wang W."/>
            <person name="Yuan L."/>
        </authorList>
    </citation>
    <scope>NUCLEOTIDE SEQUENCE [LARGE SCALE GENOMIC DNA]</scope>
    <source>
        <strain evidence="10 11">11-183</strain>
    </source>
</reference>
<evidence type="ECO:0000256" key="2">
    <source>
        <dbReference type="ARBA" id="ARBA00022448"/>
    </source>
</evidence>
<dbReference type="GO" id="GO:0046933">
    <property type="term" value="F:proton-transporting ATP synthase activity, rotational mechanism"/>
    <property type="evidence" value="ECO:0007669"/>
    <property type="project" value="UniProtKB-UniRule"/>
</dbReference>
<dbReference type="Proteomes" id="UP000185596">
    <property type="component" value="Unassembled WGS sequence"/>
</dbReference>
<evidence type="ECO:0000256" key="6">
    <source>
        <dbReference type="ARBA" id="ARBA00023196"/>
    </source>
</evidence>
<keyword evidence="8" id="KW-1003">Cell membrane</keyword>
<comment type="function">
    <text evidence="8">F(1)F(0) ATP synthase produces ATP from ADP in the presence of a proton or sodium gradient. F-type ATPases consist of two structural domains, F(1) containing the extramembraneous catalytic core and F(0) containing the membrane proton channel, linked together by a central stalk and a peripheral stalk. During catalysis, ATP synthesis in the catalytic domain of F(1) is coupled via a rotary mechanism of the central stalk subunits to proton translocation.</text>
</comment>
<comment type="subcellular location">
    <subcellularLocation>
        <location evidence="8">Cell membrane</location>
        <topology evidence="8">Peripheral membrane protein</topology>
    </subcellularLocation>
    <subcellularLocation>
        <location evidence="1">Membrane</location>
    </subcellularLocation>
</comment>
<evidence type="ECO:0000313" key="10">
    <source>
        <dbReference type="EMBL" id="OLF18681.1"/>
    </source>
</evidence>
<comment type="similarity">
    <text evidence="8">Belongs to the ATPase delta chain family.</text>
</comment>
<keyword evidence="7 8" id="KW-0066">ATP synthesis</keyword>
<dbReference type="NCBIfam" id="TIGR01145">
    <property type="entry name" value="ATP_synt_delta"/>
    <property type="match status" value="1"/>
</dbReference>
<sequence length="311" mass="33142">MTFHAASRDALAAAELKLLEALGDAPATPATPASSEAPAPTRARTTRARTPKAAPPAAVSTEMAGPADQLGDELFAVVRLFDGEVGLRRALGDSSAEPERRERLLSGLLSGKVSQQALEVLVAVVRERWSTPRELLDGIERLGRTALLVRAERAGRLDAVEDELFRFGRIVAGDTALEQALTDRTTPASAKAELVRTLIGNKAEAVTVRLVEQLVVAPQGRALVAGLGELAEEAAKRRERSVAYVVSAGPLTEQQQERLAATLNRIYARPIALHVEVDPDILGGLVIRVGDEVIDGSATGRLDQLRRRLAG</sequence>
<keyword evidence="11" id="KW-1185">Reference proteome</keyword>
<dbReference type="PRINTS" id="PR00125">
    <property type="entry name" value="ATPASEDELTA"/>
</dbReference>
<comment type="function">
    <text evidence="8">This protein is part of the stalk that links CF(0) to CF(1). It either transmits conformational changes from CF(0) to CF(1) or is implicated in proton conduction.</text>
</comment>
<feature type="region of interest" description="Disordered" evidence="9">
    <location>
        <begin position="25"/>
        <end position="64"/>
    </location>
</feature>
<feature type="compositionally biased region" description="Low complexity" evidence="9">
    <location>
        <begin position="25"/>
        <end position="43"/>
    </location>
</feature>
<evidence type="ECO:0000313" key="11">
    <source>
        <dbReference type="Proteomes" id="UP000185596"/>
    </source>
</evidence>
<proteinExistence type="inferred from homology"/>
<dbReference type="PANTHER" id="PTHR11910">
    <property type="entry name" value="ATP SYNTHASE DELTA CHAIN"/>
    <property type="match status" value="1"/>
</dbReference>
<dbReference type="GO" id="GO:0005886">
    <property type="term" value="C:plasma membrane"/>
    <property type="evidence" value="ECO:0007669"/>
    <property type="project" value="UniProtKB-SubCell"/>
</dbReference>
<name>A0A1Q8CWE3_9PSEU</name>
<dbReference type="STRING" id="1912961.BU204_05320"/>
<evidence type="ECO:0000256" key="5">
    <source>
        <dbReference type="ARBA" id="ARBA00023136"/>
    </source>
</evidence>
<keyword evidence="2 8" id="KW-0813">Transport</keyword>
<dbReference type="RefSeq" id="WP_075124411.1">
    <property type="nucleotide sequence ID" value="NZ_MSIE01000006.1"/>
</dbReference>
<dbReference type="GO" id="GO:0045259">
    <property type="term" value="C:proton-transporting ATP synthase complex"/>
    <property type="evidence" value="ECO:0007669"/>
    <property type="project" value="UniProtKB-KW"/>
</dbReference>
<accession>A0A1Q8CWE3</accession>
<comment type="caution">
    <text evidence="10">The sequence shown here is derived from an EMBL/GenBank/DDBJ whole genome shotgun (WGS) entry which is preliminary data.</text>
</comment>